<feature type="domain" description="Transcriptional regulator TetR C-terminal Proteobacteria type" evidence="1">
    <location>
        <begin position="3"/>
        <end position="63"/>
    </location>
</feature>
<dbReference type="EMBL" id="JAFFZE010000004">
    <property type="protein sequence ID" value="MCT2582331.1"/>
    <property type="molecule type" value="Genomic_DNA"/>
</dbReference>
<protein>
    <submittedName>
        <fullName evidence="2">TetR/AcrR family transcriptional regulator C-terminal domain-containing protein</fullName>
    </submittedName>
</protein>
<evidence type="ECO:0000313" key="2">
    <source>
        <dbReference type="EMBL" id="MCT2582331.1"/>
    </source>
</evidence>
<gene>
    <name evidence="2" type="ORF">JT362_04245</name>
</gene>
<dbReference type="Proteomes" id="UP001156441">
    <property type="component" value="Unassembled WGS sequence"/>
</dbReference>
<evidence type="ECO:0000313" key="3">
    <source>
        <dbReference type="Proteomes" id="UP001156441"/>
    </source>
</evidence>
<proteinExistence type="predicted"/>
<keyword evidence="3" id="KW-1185">Reference proteome</keyword>
<feature type="non-terminal residue" evidence="2">
    <location>
        <position position="1"/>
    </location>
</feature>
<dbReference type="InterPro" id="IPR039536">
    <property type="entry name" value="TetR_C_Proteobacteria"/>
</dbReference>
<dbReference type="Pfam" id="PF14246">
    <property type="entry name" value="TetR_C_7"/>
    <property type="match status" value="1"/>
</dbReference>
<name>A0ABT2J3K6_9PSEU</name>
<comment type="caution">
    <text evidence="2">The sequence shown here is derived from an EMBL/GenBank/DDBJ whole genome shotgun (WGS) entry which is preliminary data.</text>
</comment>
<accession>A0ABT2J3K6</accession>
<sequence length="67" mass="7679">QELERRGLLTVPDPVLAAQYFNWLVLSIPLNKAMFHPDHKSPRPELNRYADEAVRIFLAAYAAKTNT</sequence>
<dbReference type="RefSeq" id="WP_260189675.1">
    <property type="nucleotide sequence ID" value="NZ_JAFFZE010000004.1"/>
</dbReference>
<evidence type="ECO:0000259" key="1">
    <source>
        <dbReference type="Pfam" id="PF14246"/>
    </source>
</evidence>
<dbReference type="Gene3D" id="1.10.357.10">
    <property type="entry name" value="Tetracycline Repressor, domain 2"/>
    <property type="match status" value="1"/>
</dbReference>
<organism evidence="2 3">
    <name type="scientific">Actinophytocola gossypii</name>
    <dbReference type="NCBI Taxonomy" id="2812003"/>
    <lineage>
        <taxon>Bacteria</taxon>
        <taxon>Bacillati</taxon>
        <taxon>Actinomycetota</taxon>
        <taxon>Actinomycetes</taxon>
        <taxon>Pseudonocardiales</taxon>
        <taxon>Pseudonocardiaceae</taxon>
    </lineage>
</organism>
<reference evidence="2 3" key="1">
    <citation type="submission" date="2021-02" db="EMBL/GenBank/DDBJ databases">
        <title>Actinophytocola xerophila sp. nov., isolated from soil of cotton cropping field.</title>
        <authorList>
            <person name="Huang R."/>
            <person name="Chen X."/>
            <person name="Ge X."/>
            <person name="Liu W."/>
        </authorList>
    </citation>
    <scope>NUCLEOTIDE SEQUENCE [LARGE SCALE GENOMIC DNA]</scope>
    <source>
        <strain evidence="2 3">S1-96</strain>
    </source>
</reference>